<keyword evidence="3" id="KW-1185">Reference proteome</keyword>
<evidence type="ECO:0000313" key="2">
    <source>
        <dbReference type="EMBL" id="ABD46026.1"/>
    </source>
</evidence>
<dbReference type="HOGENOM" id="CLU_1446241_0_0_5"/>
<keyword evidence="1" id="KW-0812">Transmembrane</keyword>
<dbReference type="AlphaFoldDB" id="Q2GEQ7"/>
<keyword evidence="1" id="KW-1133">Transmembrane helix</keyword>
<dbReference type="RefSeq" id="WP_011451545.1">
    <property type="nucleotide sequence ID" value="NC_007798.1"/>
</dbReference>
<organism evidence="2 3">
    <name type="scientific">Ehrlichia sennetsu (strain ATCC VR-367 / Miyayama)</name>
    <name type="common">Neorickettsia sennetsu</name>
    <dbReference type="NCBI Taxonomy" id="222891"/>
    <lineage>
        <taxon>Bacteria</taxon>
        <taxon>Pseudomonadati</taxon>
        <taxon>Pseudomonadota</taxon>
        <taxon>Alphaproteobacteria</taxon>
        <taxon>Rickettsiales</taxon>
        <taxon>Anaplasmataceae</taxon>
        <taxon>Ehrlichia</taxon>
    </lineage>
</organism>
<name>Q2GEQ7_EHRS3</name>
<sequence length="187" mass="20525">MLIAHIFSKQRVLCIFALFVLLFISGVLIGNLALLSSAETSPYNKKAVWVLNIFAVLSVFILFLCYTANGIPICLGLQGEQKTPKVLDPTGIVSHWHIFTPESPETHKISVCGSKKQLEMLNEIIDQAFASGLQEIQNNTPSETNLLDHAAPATICSPIIAQSVLQRPQNSMFLVEQPSGYVSQTSR</sequence>
<gene>
    <name evidence="2" type="ordered locus">NSE_0140</name>
</gene>
<keyword evidence="1" id="KW-0472">Membrane</keyword>
<evidence type="ECO:0000256" key="1">
    <source>
        <dbReference type="SAM" id="Phobius"/>
    </source>
</evidence>
<dbReference type="OrthoDB" id="9784483at2"/>
<dbReference type="EMBL" id="CP000237">
    <property type="protein sequence ID" value="ABD46026.1"/>
    <property type="molecule type" value="Genomic_DNA"/>
</dbReference>
<proteinExistence type="predicted"/>
<dbReference type="KEGG" id="nse:NSE_0140"/>
<accession>Q2GEQ7</accession>
<feature type="transmembrane region" description="Helical" evidence="1">
    <location>
        <begin position="47"/>
        <end position="68"/>
    </location>
</feature>
<dbReference type="Proteomes" id="UP000001942">
    <property type="component" value="Chromosome"/>
</dbReference>
<feature type="transmembrane region" description="Helical" evidence="1">
    <location>
        <begin position="12"/>
        <end position="35"/>
    </location>
</feature>
<evidence type="ECO:0000313" key="3">
    <source>
        <dbReference type="Proteomes" id="UP000001942"/>
    </source>
</evidence>
<dbReference type="STRING" id="222891.NSE_0140"/>
<protein>
    <submittedName>
        <fullName evidence="2">Uncharacterized protein</fullName>
    </submittedName>
</protein>
<reference evidence="2 3" key="1">
    <citation type="journal article" date="2006" name="PLoS Genet.">
        <title>Comparative genomics of emerging human ehrlichiosis agents.</title>
        <authorList>
            <person name="Dunning Hotopp J.C."/>
            <person name="Lin M."/>
            <person name="Madupu R."/>
            <person name="Crabtree J."/>
            <person name="Angiuoli S.V."/>
            <person name="Eisen J.A."/>
            <person name="Seshadri R."/>
            <person name="Ren Q."/>
            <person name="Wu M."/>
            <person name="Utterback T.R."/>
            <person name="Smith S."/>
            <person name="Lewis M."/>
            <person name="Khouri H."/>
            <person name="Zhang C."/>
            <person name="Niu H."/>
            <person name="Lin Q."/>
            <person name="Ohashi N."/>
            <person name="Zhi N."/>
            <person name="Nelson W."/>
            <person name="Brinkac L.M."/>
            <person name="Dodson R.J."/>
            <person name="Rosovitz M.J."/>
            <person name="Sundaram J."/>
            <person name="Daugherty S.C."/>
            <person name="Davidsen T."/>
            <person name="Durkin A.S."/>
            <person name="Gwinn M."/>
            <person name="Haft D.H."/>
            <person name="Selengut J.D."/>
            <person name="Sullivan S.A."/>
            <person name="Zafar N."/>
            <person name="Zhou L."/>
            <person name="Benahmed F."/>
            <person name="Forberger H."/>
            <person name="Halpin R."/>
            <person name="Mulligan S."/>
            <person name="Robinson J."/>
            <person name="White O."/>
            <person name="Rikihisa Y."/>
            <person name="Tettelin H."/>
        </authorList>
    </citation>
    <scope>NUCLEOTIDE SEQUENCE [LARGE SCALE GENOMIC DNA]</scope>
    <source>
        <strain evidence="3">ATCC VR-367 / Miyayama</strain>
    </source>
</reference>